<accession>A0A3D9UGB5</accession>
<protein>
    <recommendedName>
        <fullName evidence="4">Lipoprotein</fullName>
    </recommendedName>
</protein>
<dbReference type="RefSeq" id="WP_115827181.1">
    <property type="nucleotide sequence ID" value="NZ_QTUB01000001.1"/>
</dbReference>
<keyword evidence="1" id="KW-0732">Signal</keyword>
<dbReference type="Proteomes" id="UP000256294">
    <property type="component" value="Unassembled WGS sequence"/>
</dbReference>
<dbReference type="AlphaFoldDB" id="A0A3D9UGB5"/>
<evidence type="ECO:0000313" key="2">
    <source>
        <dbReference type="EMBL" id="REF28508.1"/>
    </source>
</evidence>
<dbReference type="EMBL" id="QTUB01000001">
    <property type="protein sequence ID" value="REF28508.1"/>
    <property type="molecule type" value="Genomic_DNA"/>
</dbReference>
<feature type="signal peptide" evidence="1">
    <location>
        <begin position="1"/>
        <end position="19"/>
    </location>
</feature>
<evidence type="ECO:0000313" key="3">
    <source>
        <dbReference type="Proteomes" id="UP000256294"/>
    </source>
</evidence>
<name>A0A3D9UGB5_9GAMM</name>
<organism evidence="2 3">
    <name type="scientific">Xenorhabdus cabanillasii</name>
    <dbReference type="NCBI Taxonomy" id="351673"/>
    <lineage>
        <taxon>Bacteria</taxon>
        <taxon>Pseudomonadati</taxon>
        <taxon>Pseudomonadota</taxon>
        <taxon>Gammaproteobacteria</taxon>
        <taxon>Enterobacterales</taxon>
        <taxon>Morganellaceae</taxon>
        <taxon>Xenorhabdus</taxon>
    </lineage>
</organism>
<sequence length="334" mass="37953">MKNVIFCLIFLLISSCTLLNPPEIERPVALDSRDIDALIAVATIFNEDKDTHASGGKSLIDWGKVKLKGDEITRYDIANLITGNEEIPFPQKASLGLYSMYYLIKLSNLYSGCTGEASCVLRLLKSGASKMREKRNQDFLESYKADNKKFKSIYYDPEKIIPVMNNLVTGLMEMKNQEIEENSKLPDTQPIEFSYSNDEYVNAAIALLNNAKLEEYNIRDRDGNKTEKYGNPTIYGRPLFFYPYMYKNTVIKQAKSCEKVSAYTRVDIDNACKRAIIAGVKDWVETARDPNISKLAWKITASQSILRDEIMFSHWAGMARVHQKSLNETGRLSL</sequence>
<proteinExistence type="predicted"/>
<evidence type="ECO:0008006" key="4">
    <source>
        <dbReference type="Google" id="ProtNLM"/>
    </source>
</evidence>
<comment type="caution">
    <text evidence="2">The sequence shown here is derived from an EMBL/GenBank/DDBJ whole genome shotgun (WGS) entry which is preliminary data.</text>
</comment>
<keyword evidence="3" id="KW-1185">Reference proteome</keyword>
<dbReference type="PROSITE" id="PS51257">
    <property type="entry name" value="PROKAR_LIPOPROTEIN"/>
    <property type="match status" value="1"/>
</dbReference>
<gene>
    <name evidence="2" type="ORF">BDD26_3428</name>
</gene>
<reference evidence="2 3" key="1">
    <citation type="submission" date="2018-08" db="EMBL/GenBank/DDBJ databases">
        <title>Genomic Encyclopedia of Archaeal and Bacterial Type Strains, Phase II (KMG-II): from individual species to whole genera.</title>
        <authorList>
            <person name="Goeker M."/>
        </authorList>
    </citation>
    <scope>NUCLEOTIDE SEQUENCE [LARGE SCALE GENOMIC DNA]</scope>
    <source>
        <strain evidence="2 3">DSM 17905</strain>
    </source>
</reference>
<evidence type="ECO:0000256" key="1">
    <source>
        <dbReference type="SAM" id="SignalP"/>
    </source>
</evidence>
<feature type="chain" id="PRO_5017759884" description="Lipoprotein" evidence="1">
    <location>
        <begin position="20"/>
        <end position="334"/>
    </location>
</feature>